<feature type="signal peptide" evidence="4">
    <location>
        <begin position="1"/>
        <end position="20"/>
    </location>
</feature>
<dbReference type="InterPro" id="IPR017853">
    <property type="entry name" value="GH"/>
</dbReference>
<dbReference type="GO" id="GO:0004553">
    <property type="term" value="F:hydrolase activity, hydrolyzing O-glycosyl compounds"/>
    <property type="evidence" value="ECO:0007669"/>
    <property type="project" value="InterPro"/>
</dbReference>
<proteinExistence type="inferred from homology"/>
<keyword evidence="3" id="KW-0326">Glycosidase</keyword>
<dbReference type="Pfam" id="PF16499">
    <property type="entry name" value="Melibiase_2"/>
    <property type="match status" value="1"/>
</dbReference>
<evidence type="ECO:0000256" key="3">
    <source>
        <dbReference type="ARBA" id="ARBA00023295"/>
    </source>
</evidence>
<reference evidence="5" key="1">
    <citation type="submission" date="2025-08" db="UniProtKB">
        <authorList>
            <consortium name="Ensembl"/>
        </authorList>
    </citation>
    <scope>IDENTIFICATION</scope>
</reference>
<protein>
    <submittedName>
        <fullName evidence="5">Uncharacterized protein</fullName>
    </submittedName>
</protein>
<dbReference type="AlphaFoldDB" id="A0A8C7Y4Q7"/>
<dbReference type="GeneTree" id="ENSGT00960000189803"/>
<reference evidence="5" key="2">
    <citation type="submission" date="2025-09" db="UniProtKB">
        <authorList>
            <consortium name="Ensembl"/>
        </authorList>
    </citation>
    <scope>IDENTIFICATION</scope>
</reference>
<keyword evidence="4" id="KW-0732">Signal</keyword>
<accession>A0A8C7Y4Q7</accession>
<evidence type="ECO:0000313" key="6">
    <source>
        <dbReference type="Proteomes" id="UP000694383"/>
    </source>
</evidence>
<dbReference type="GO" id="GO:0005975">
    <property type="term" value="P:carbohydrate metabolic process"/>
    <property type="evidence" value="ECO:0007669"/>
    <property type="project" value="InterPro"/>
</dbReference>
<dbReference type="InterPro" id="IPR013785">
    <property type="entry name" value="Aldolase_TIM"/>
</dbReference>
<feature type="chain" id="PRO_5034833791" evidence="4">
    <location>
        <begin position="21"/>
        <end position="56"/>
    </location>
</feature>
<evidence type="ECO:0000256" key="4">
    <source>
        <dbReference type="SAM" id="SignalP"/>
    </source>
</evidence>
<keyword evidence="2" id="KW-0378">Hydrolase</keyword>
<dbReference type="Gene3D" id="3.20.20.70">
    <property type="entry name" value="Aldolase class I"/>
    <property type="match status" value="1"/>
</dbReference>
<evidence type="ECO:0000256" key="2">
    <source>
        <dbReference type="ARBA" id="ARBA00022801"/>
    </source>
</evidence>
<dbReference type="Proteomes" id="UP000694383">
    <property type="component" value="Unplaced"/>
</dbReference>
<evidence type="ECO:0000313" key="5">
    <source>
        <dbReference type="Ensembl" id="ENSOSIP00000023007.1"/>
    </source>
</evidence>
<keyword evidence="6" id="KW-1185">Reference proteome</keyword>
<comment type="similarity">
    <text evidence="1">Belongs to the glycosyl hydrolase 27 family.</text>
</comment>
<dbReference type="Ensembl" id="ENSOSIT00000024302.1">
    <property type="protein sequence ID" value="ENSOSIP00000023007.1"/>
    <property type="gene ID" value="ENSOSIG00000012101.1"/>
</dbReference>
<evidence type="ECO:0000256" key="1">
    <source>
        <dbReference type="ARBA" id="ARBA00009743"/>
    </source>
</evidence>
<name>A0A8C7Y4Q7_9TELE</name>
<organism evidence="5 6">
    <name type="scientific">Oryzias sinensis</name>
    <name type="common">Chinese medaka</name>
    <dbReference type="NCBI Taxonomy" id="183150"/>
    <lineage>
        <taxon>Eukaryota</taxon>
        <taxon>Metazoa</taxon>
        <taxon>Chordata</taxon>
        <taxon>Craniata</taxon>
        <taxon>Vertebrata</taxon>
        <taxon>Euteleostomi</taxon>
        <taxon>Actinopterygii</taxon>
        <taxon>Neopterygii</taxon>
        <taxon>Teleostei</taxon>
        <taxon>Neoteleostei</taxon>
        <taxon>Acanthomorphata</taxon>
        <taxon>Ovalentaria</taxon>
        <taxon>Atherinomorphae</taxon>
        <taxon>Beloniformes</taxon>
        <taxon>Adrianichthyidae</taxon>
        <taxon>Oryziinae</taxon>
        <taxon>Oryzias</taxon>
    </lineage>
</organism>
<sequence>TTRIGMLLLTVCAAVLYKPALDNGLALKPTMGWLHWERFTCNTDCDTDPRNCIRSD</sequence>
<dbReference type="InterPro" id="IPR002241">
    <property type="entry name" value="Glyco_hydro_27"/>
</dbReference>
<dbReference type="SUPFAM" id="SSF51445">
    <property type="entry name" value="(Trans)glycosidases"/>
    <property type="match status" value="1"/>
</dbReference>